<gene>
    <name evidence="1" type="ORF">SAMN05421665_1842</name>
</gene>
<accession>A0A1R3X0L2</accession>
<organism evidence="1 2">
    <name type="scientific">Yoonia rosea</name>
    <dbReference type="NCBI Taxonomy" id="287098"/>
    <lineage>
        <taxon>Bacteria</taxon>
        <taxon>Pseudomonadati</taxon>
        <taxon>Pseudomonadota</taxon>
        <taxon>Alphaproteobacteria</taxon>
        <taxon>Rhodobacterales</taxon>
        <taxon>Paracoccaceae</taxon>
        <taxon>Yoonia</taxon>
    </lineage>
</organism>
<evidence type="ECO:0000313" key="2">
    <source>
        <dbReference type="Proteomes" id="UP000186997"/>
    </source>
</evidence>
<proteinExistence type="predicted"/>
<dbReference type="AlphaFoldDB" id="A0A1R3X0L2"/>
<name>A0A1R3X0L2_9RHOB</name>
<dbReference type="EMBL" id="FTPR01000001">
    <property type="protein sequence ID" value="SIT84364.1"/>
    <property type="molecule type" value="Genomic_DNA"/>
</dbReference>
<dbReference type="Proteomes" id="UP000186997">
    <property type="component" value="Unassembled WGS sequence"/>
</dbReference>
<dbReference type="STRING" id="287098.SAMN05421665_1842"/>
<reference evidence="2" key="1">
    <citation type="submission" date="2017-01" db="EMBL/GenBank/DDBJ databases">
        <authorList>
            <person name="Varghese N."/>
            <person name="Submissions S."/>
        </authorList>
    </citation>
    <scope>NUCLEOTIDE SEQUENCE [LARGE SCALE GENOMIC DNA]</scope>
    <source>
        <strain evidence="2">DSM 29591</strain>
    </source>
</reference>
<keyword evidence="2" id="KW-1185">Reference proteome</keyword>
<sequence>MAREDGNSLQLTPPEPHRRLALNSFLLGNVCASCNNGWMSTLENDVKNDLIVLSRGSSTTIRDREKLAIWCVKTAFTLSEYLQPNVGALPKEIGGNLHRVRDHLPTDTAVFYVPSTNKQFWFSIPSTHQIIAGDQTSAKKLWSRSSKIVFQVGKAIFQVVHAPDAREISYNLKDCVLLGASLKIRPQLGSSVRDTGIKDDLFVFMMSNSLLA</sequence>
<evidence type="ECO:0000313" key="1">
    <source>
        <dbReference type="EMBL" id="SIT84364.1"/>
    </source>
</evidence>
<protein>
    <submittedName>
        <fullName evidence="1">Uncharacterized protein</fullName>
    </submittedName>
</protein>